<comment type="caution">
    <text evidence="1">The sequence shown here is derived from an EMBL/GenBank/DDBJ whole genome shotgun (WGS) entry which is preliminary data.</text>
</comment>
<evidence type="ECO:0000313" key="1">
    <source>
        <dbReference type="EMBL" id="CAH1794033.1"/>
    </source>
</evidence>
<sequence length="318" mass="35325">MGPKSTPKQIKSNTTINNISKVKHGLVKKPCMTIQPPTASSAVAAALRGGAGQGSHPPRPPPPQEVTAAENAEGGEQFFQGNTADVITITHQEDRVNSPCPSSQQHAQVIPAIEFRDMFSFIKDSIRDIQSDVANIRHEMVAQETRILRKMDEKVQTIQTDLRSELVSSTAALQDRIASIEQNISKSDSVAEEFRSIIVKNLEDTNKSDPIQVNDLIQGLGLKDIPVEHVSRKEKRQGAKYPGIVTVVFKDKASKEEVLKSKRNLKNNPRYRNTYIENFVTSEVRKMNSNLRTVLKAAGKDTEFVLRNGMFVKKDAKQ</sequence>
<keyword evidence="2" id="KW-1185">Reference proteome</keyword>
<gene>
    <name evidence="1" type="ORF">OFUS_LOCUS18805</name>
</gene>
<dbReference type="OrthoDB" id="6629108at2759"/>
<protein>
    <submittedName>
        <fullName evidence="1">Uncharacterized protein</fullName>
    </submittedName>
</protein>
<evidence type="ECO:0000313" key="2">
    <source>
        <dbReference type="Proteomes" id="UP000749559"/>
    </source>
</evidence>
<organism evidence="1 2">
    <name type="scientific">Owenia fusiformis</name>
    <name type="common">Polychaete worm</name>
    <dbReference type="NCBI Taxonomy" id="6347"/>
    <lineage>
        <taxon>Eukaryota</taxon>
        <taxon>Metazoa</taxon>
        <taxon>Spiralia</taxon>
        <taxon>Lophotrochozoa</taxon>
        <taxon>Annelida</taxon>
        <taxon>Polychaeta</taxon>
        <taxon>Sedentaria</taxon>
        <taxon>Canalipalpata</taxon>
        <taxon>Sabellida</taxon>
        <taxon>Oweniida</taxon>
        <taxon>Oweniidae</taxon>
        <taxon>Owenia</taxon>
    </lineage>
</organism>
<accession>A0A8J1UP19</accession>
<reference evidence="1" key="1">
    <citation type="submission" date="2022-03" db="EMBL/GenBank/DDBJ databases">
        <authorList>
            <person name="Martin C."/>
        </authorList>
    </citation>
    <scope>NUCLEOTIDE SEQUENCE</scope>
</reference>
<dbReference type="EMBL" id="CAIIXF020000009">
    <property type="protein sequence ID" value="CAH1794033.1"/>
    <property type="molecule type" value="Genomic_DNA"/>
</dbReference>
<proteinExistence type="predicted"/>
<dbReference type="AlphaFoldDB" id="A0A8J1UP19"/>
<name>A0A8J1UP19_OWEFU</name>
<dbReference type="Proteomes" id="UP000749559">
    <property type="component" value="Unassembled WGS sequence"/>
</dbReference>